<feature type="domain" description="Multidrug resistance protein MdtA-like C-terminal permuted SH3" evidence="7">
    <location>
        <begin position="322"/>
        <end position="384"/>
    </location>
</feature>
<name>A0A1I1P5L6_9BACT</name>
<dbReference type="Gene3D" id="1.10.287.470">
    <property type="entry name" value="Helix hairpin bin"/>
    <property type="match status" value="1"/>
</dbReference>
<dbReference type="Gene3D" id="2.40.30.170">
    <property type="match status" value="1"/>
</dbReference>
<dbReference type="Pfam" id="PF25954">
    <property type="entry name" value="Beta-barrel_RND_2"/>
    <property type="match status" value="1"/>
</dbReference>
<evidence type="ECO:0000313" key="9">
    <source>
        <dbReference type="Proteomes" id="UP000198598"/>
    </source>
</evidence>
<dbReference type="Pfam" id="PF25967">
    <property type="entry name" value="RND-MFP_C"/>
    <property type="match status" value="1"/>
</dbReference>
<dbReference type="Gene3D" id="2.40.420.20">
    <property type="match status" value="1"/>
</dbReference>
<dbReference type="EMBL" id="FOLQ01000003">
    <property type="protein sequence ID" value="SFD02283.1"/>
    <property type="molecule type" value="Genomic_DNA"/>
</dbReference>
<feature type="domain" description="CusB-like beta-barrel" evidence="6">
    <location>
        <begin position="245"/>
        <end position="316"/>
    </location>
</feature>
<organism evidence="8 9">
    <name type="scientific">Spirosoma endophyticum</name>
    <dbReference type="NCBI Taxonomy" id="662367"/>
    <lineage>
        <taxon>Bacteria</taxon>
        <taxon>Pseudomonadati</taxon>
        <taxon>Bacteroidota</taxon>
        <taxon>Cytophagia</taxon>
        <taxon>Cytophagales</taxon>
        <taxon>Cytophagaceae</taxon>
        <taxon>Spirosoma</taxon>
    </lineage>
</organism>
<evidence type="ECO:0000256" key="4">
    <source>
        <dbReference type="SAM" id="Coils"/>
    </source>
</evidence>
<evidence type="ECO:0000256" key="1">
    <source>
        <dbReference type="ARBA" id="ARBA00004196"/>
    </source>
</evidence>
<feature type="domain" description="Multidrug resistance protein MdtA-like barrel-sandwich hybrid" evidence="5">
    <location>
        <begin position="111"/>
        <end position="231"/>
    </location>
</feature>
<feature type="coiled-coil region" evidence="4">
    <location>
        <begin position="43"/>
        <end position="70"/>
    </location>
</feature>
<evidence type="ECO:0000313" key="8">
    <source>
        <dbReference type="EMBL" id="SFD02283.1"/>
    </source>
</evidence>
<dbReference type="PANTHER" id="PTHR30469:SF15">
    <property type="entry name" value="HLYD FAMILY OF SECRETION PROTEINS"/>
    <property type="match status" value="1"/>
</dbReference>
<dbReference type="InterPro" id="IPR006143">
    <property type="entry name" value="RND_pump_MFP"/>
</dbReference>
<evidence type="ECO:0000259" key="7">
    <source>
        <dbReference type="Pfam" id="PF25967"/>
    </source>
</evidence>
<comment type="similarity">
    <text evidence="2">Belongs to the membrane fusion protein (MFP) (TC 8.A.1) family.</text>
</comment>
<dbReference type="PANTHER" id="PTHR30469">
    <property type="entry name" value="MULTIDRUG RESISTANCE PROTEIN MDTA"/>
    <property type="match status" value="1"/>
</dbReference>
<evidence type="ECO:0000256" key="2">
    <source>
        <dbReference type="ARBA" id="ARBA00009477"/>
    </source>
</evidence>
<protein>
    <submittedName>
        <fullName evidence="8">RND family efflux transporter, MFP subunit</fullName>
    </submittedName>
</protein>
<dbReference type="InterPro" id="IPR058625">
    <property type="entry name" value="MdtA-like_BSH"/>
</dbReference>
<keyword evidence="3" id="KW-0813">Transport</keyword>
<accession>A0A1I1P5L6</accession>
<evidence type="ECO:0000259" key="5">
    <source>
        <dbReference type="Pfam" id="PF25917"/>
    </source>
</evidence>
<dbReference type="GO" id="GO:1990281">
    <property type="term" value="C:efflux pump complex"/>
    <property type="evidence" value="ECO:0007669"/>
    <property type="project" value="TreeGrafter"/>
</dbReference>
<proteinExistence type="inferred from homology"/>
<dbReference type="Gene3D" id="2.40.50.100">
    <property type="match status" value="1"/>
</dbReference>
<dbReference type="STRING" id="662367.SAMN05216167_10321"/>
<keyword evidence="4" id="KW-0175">Coiled coil</keyword>
<dbReference type="GO" id="GO:0015562">
    <property type="term" value="F:efflux transmembrane transporter activity"/>
    <property type="evidence" value="ECO:0007669"/>
    <property type="project" value="TreeGrafter"/>
</dbReference>
<dbReference type="Proteomes" id="UP000198598">
    <property type="component" value="Unassembled WGS sequence"/>
</dbReference>
<dbReference type="PROSITE" id="PS51257">
    <property type="entry name" value="PROKAR_LIPOPROTEIN"/>
    <property type="match status" value="1"/>
</dbReference>
<evidence type="ECO:0000259" key="6">
    <source>
        <dbReference type="Pfam" id="PF25954"/>
    </source>
</evidence>
<keyword evidence="9" id="KW-1185">Reference proteome</keyword>
<comment type="subcellular location">
    <subcellularLocation>
        <location evidence="1">Cell envelope</location>
    </subcellularLocation>
</comment>
<evidence type="ECO:0000256" key="3">
    <source>
        <dbReference type="ARBA" id="ARBA00022448"/>
    </source>
</evidence>
<dbReference type="InterPro" id="IPR058627">
    <property type="entry name" value="MdtA-like_C"/>
</dbReference>
<dbReference type="Pfam" id="PF25917">
    <property type="entry name" value="BSH_RND"/>
    <property type="match status" value="1"/>
</dbReference>
<dbReference type="AlphaFoldDB" id="A0A1I1P5L6"/>
<reference evidence="8 9" key="1">
    <citation type="submission" date="2016-10" db="EMBL/GenBank/DDBJ databases">
        <authorList>
            <person name="de Groot N.N."/>
        </authorList>
    </citation>
    <scope>NUCLEOTIDE SEQUENCE [LARGE SCALE GENOMIC DNA]</scope>
    <source>
        <strain evidence="8 9">DSM 26130</strain>
    </source>
</reference>
<dbReference type="InterPro" id="IPR058792">
    <property type="entry name" value="Beta-barrel_RND_2"/>
</dbReference>
<dbReference type="NCBIfam" id="TIGR01730">
    <property type="entry name" value="RND_mfp"/>
    <property type="match status" value="1"/>
</dbReference>
<dbReference type="SUPFAM" id="SSF111369">
    <property type="entry name" value="HlyD-like secretion proteins"/>
    <property type="match status" value="1"/>
</dbReference>
<gene>
    <name evidence="8" type="ORF">SAMN05216167_10321</name>
</gene>
<sequence length="394" mass="42702">MNFKIPLAKAEIKTFKTYTMKPYYAIALVSLLAACSGEKKTGVEGKRNELAELKTQEAELTAKIKALEADLKKLDPTKKEEARTKDVQVAPLTISTFRHFVELQGTIDAKNNVQVSPKSGGVVTAVYVKEGDYVKAGQRIAQVDDQLLRESVSEVKTQLSLANTVFEKQEALWKQQIGTEIQYLQAKNNKESLERRMSTLNAQIGQSTVTAPIAGVVDQVNVKIGQSAAPGMGLVRVVNLSQLKVVAKVADSYAGSVRKGDAITVEFPDLQRTLNSHISFVATTVDPLSRTFTIEAPLPSDNALKPNMLARIKINDRTLAKAIVINQNLIQSTENGQLVYVAVNEGGKKIAKAKTVKTGQSYGGKVAITEGLQAGDQIVTAGYQDLVDGQPISF</sequence>